<dbReference type="EMBL" id="CAJVQB010105683">
    <property type="protein sequence ID" value="CAG8851363.1"/>
    <property type="molecule type" value="Genomic_DNA"/>
</dbReference>
<evidence type="ECO:0000313" key="7">
    <source>
        <dbReference type="EMBL" id="CAG8851363.1"/>
    </source>
</evidence>
<dbReference type="PANTHER" id="PTHR46481:SF10">
    <property type="entry name" value="ZINC FINGER BED DOMAIN-CONTAINING PROTEIN 39"/>
    <property type="match status" value="1"/>
</dbReference>
<dbReference type="Pfam" id="PF04937">
    <property type="entry name" value="DUF659"/>
    <property type="match status" value="1"/>
</dbReference>
<name>A0ABN7XB45_GIGMA</name>
<sequence>SNNFVLTMFSSNDIDDEPTLAFSSKTTSLNDIDDESTSAFSSKMTSNKQQKEQLENRMCLAFVCAGVSFNVAANEIFRAWIQDLKPGFKIPSSKTLAERIFNKQTIRVESKIENELQTKNYPRGRLIWNFLLLIPDRKEHLYALYNYSATSHTAEFFAQEIEMIITQIGSKKICAVVTDGSANVVATRRLITQKFPQIMNVSCIAHRLNLICKDIMKESFAK</sequence>
<proteinExistence type="predicted"/>
<keyword evidence="8" id="KW-1185">Reference proteome</keyword>
<comment type="subcellular location">
    <subcellularLocation>
        <location evidence="1">Nucleus</location>
    </subcellularLocation>
</comment>
<organism evidence="7 8">
    <name type="scientific">Gigaspora margarita</name>
    <dbReference type="NCBI Taxonomy" id="4874"/>
    <lineage>
        <taxon>Eukaryota</taxon>
        <taxon>Fungi</taxon>
        <taxon>Fungi incertae sedis</taxon>
        <taxon>Mucoromycota</taxon>
        <taxon>Glomeromycotina</taxon>
        <taxon>Glomeromycetes</taxon>
        <taxon>Diversisporales</taxon>
        <taxon>Gigasporaceae</taxon>
        <taxon>Gigaspora</taxon>
    </lineage>
</organism>
<dbReference type="SUPFAM" id="SSF53098">
    <property type="entry name" value="Ribonuclease H-like"/>
    <property type="match status" value="1"/>
</dbReference>
<evidence type="ECO:0000259" key="6">
    <source>
        <dbReference type="Pfam" id="PF04937"/>
    </source>
</evidence>
<evidence type="ECO:0000256" key="2">
    <source>
        <dbReference type="ARBA" id="ARBA00022723"/>
    </source>
</evidence>
<dbReference type="InterPro" id="IPR052035">
    <property type="entry name" value="ZnF_BED_domain_contain"/>
</dbReference>
<evidence type="ECO:0000256" key="3">
    <source>
        <dbReference type="ARBA" id="ARBA00022771"/>
    </source>
</evidence>
<gene>
    <name evidence="7" type="ORF">GMARGA_LOCUS40701</name>
</gene>
<dbReference type="PANTHER" id="PTHR46481">
    <property type="entry name" value="ZINC FINGER BED DOMAIN-CONTAINING PROTEIN 4"/>
    <property type="match status" value="1"/>
</dbReference>
<keyword evidence="2" id="KW-0479">Metal-binding</keyword>
<evidence type="ECO:0000256" key="1">
    <source>
        <dbReference type="ARBA" id="ARBA00004123"/>
    </source>
</evidence>
<keyword evidence="3" id="KW-0863">Zinc-finger</keyword>
<evidence type="ECO:0000313" key="8">
    <source>
        <dbReference type="Proteomes" id="UP000789901"/>
    </source>
</evidence>
<dbReference type="InterPro" id="IPR012337">
    <property type="entry name" value="RNaseH-like_sf"/>
</dbReference>
<protein>
    <submittedName>
        <fullName evidence="7">13790_t:CDS:1</fullName>
    </submittedName>
</protein>
<comment type="caution">
    <text evidence="7">The sequence shown here is derived from an EMBL/GenBank/DDBJ whole genome shotgun (WGS) entry which is preliminary data.</text>
</comment>
<dbReference type="InterPro" id="IPR007021">
    <property type="entry name" value="DUF659"/>
</dbReference>
<evidence type="ECO:0000256" key="5">
    <source>
        <dbReference type="ARBA" id="ARBA00023242"/>
    </source>
</evidence>
<reference evidence="7 8" key="1">
    <citation type="submission" date="2021-06" db="EMBL/GenBank/DDBJ databases">
        <authorList>
            <person name="Kallberg Y."/>
            <person name="Tangrot J."/>
            <person name="Rosling A."/>
        </authorList>
    </citation>
    <scope>NUCLEOTIDE SEQUENCE [LARGE SCALE GENOMIC DNA]</scope>
    <source>
        <strain evidence="7 8">120-4 pot B 10/14</strain>
    </source>
</reference>
<keyword evidence="5" id="KW-0539">Nucleus</keyword>
<evidence type="ECO:0000256" key="4">
    <source>
        <dbReference type="ARBA" id="ARBA00022833"/>
    </source>
</evidence>
<feature type="non-terminal residue" evidence="7">
    <location>
        <position position="222"/>
    </location>
</feature>
<feature type="domain" description="DUF659" evidence="6">
    <location>
        <begin position="123"/>
        <end position="217"/>
    </location>
</feature>
<feature type="non-terminal residue" evidence="7">
    <location>
        <position position="1"/>
    </location>
</feature>
<accession>A0ABN7XB45</accession>
<keyword evidence="4" id="KW-0862">Zinc</keyword>
<dbReference type="Proteomes" id="UP000789901">
    <property type="component" value="Unassembled WGS sequence"/>
</dbReference>